<keyword evidence="1" id="KW-0808">Transferase</keyword>
<accession>A0A096ZZ78</accession>
<proteinExistence type="predicted"/>
<feature type="non-terminal residue" evidence="1">
    <location>
        <position position="258"/>
    </location>
</feature>
<sequence>MTLYDGVARGLTRIKGRRIKMSDGSFFFDFVGLFNEYRLDEEPKSQESASVAYVLIHPTPPAVFNHLPVDMEEVSIIGEICKRPIVPILSPDATSMLSTMEAEAEASPITRIGSTNYRYYSNFGYSKAACAHRVLILLGIHTSNLIYEDSQFIDEHKYGLLIPTFEYYLSLVHPRHFRVFKLTVEHNLGCVSQILLNSHHVSEGLEPPILVFIFNGHVSFAIHSAVDVTNIDEIKLSIDTNALVRKLEDQYPKNSGRA</sequence>
<dbReference type="GO" id="GO:0003968">
    <property type="term" value="F:RNA-directed RNA polymerase activity"/>
    <property type="evidence" value="ECO:0007669"/>
    <property type="project" value="UniProtKB-KW"/>
</dbReference>
<gene>
    <name evidence="1" type="primary">RdRp</name>
</gene>
<keyword evidence="1" id="KW-0548">Nucleotidyltransferase</keyword>
<name>A0A096ZZ78_9VIRU</name>
<organism evidence="1">
    <name type="scientific">Cytospora sacchari RNA virus</name>
    <dbReference type="NCBI Taxonomy" id="1551560"/>
    <lineage>
        <taxon>Viruses</taxon>
    </lineage>
</organism>
<keyword evidence="1" id="KW-0696">RNA-directed RNA polymerase</keyword>
<reference evidence="1" key="1">
    <citation type="submission" date="2014-05" db="EMBL/GenBank/DDBJ databases">
        <title>Characterization of a novel dsRNA virus from Cytospora sacchari.</title>
        <authorList>
            <person name="Peyambari M."/>
            <person name="Koohi Habibi M."/>
            <person name="Fotouhifar K.-B."/>
            <person name="Dizadji A."/>
            <person name="Roossinck M.J."/>
        </authorList>
    </citation>
    <scope>NUCLEOTIDE SEQUENCE</scope>
</reference>
<protein>
    <submittedName>
        <fullName evidence="1">RNA-dependent RNA polymerase</fullName>
    </submittedName>
</protein>
<evidence type="ECO:0000313" key="1">
    <source>
        <dbReference type="EMBL" id="AIS37560.1"/>
    </source>
</evidence>
<dbReference type="EMBL" id="KJ920221">
    <property type="protein sequence ID" value="AIS37560.1"/>
    <property type="molecule type" value="Genomic_RNA"/>
</dbReference>